<feature type="domain" description="RNA polymerase sigma factor 70 region 4 type 2" evidence="7">
    <location>
        <begin position="102"/>
        <end position="152"/>
    </location>
</feature>
<dbReference type="Proteomes" id="UP000272400">
    <property type="component" value="Unassembled WGS sequence"/>
</dbReference>
<evidence type="ECO:0000313" key="9">
    <source>
        <dbReference type="Proteomes" id="UP000272400"/>
    </source>
</evidence>
<dbReference type="AlphaFoldDB" id="A0A3N1CUD8"/>
<dbReference type="Pfam" id="PF08281">
    <property type="entry name" value="Sigma70_r4_2"/>
    <property type="match status" value="1"/>
</dbReference>
<keyword evidence="5" id="KW-0804">Transcription</keyword>
<dbReference type="SUPFAM" id="SSF88946">
    <property type="entry name" value="Sigma2 domain of RNA polymerase sigma factors"/>
    <property type="match status" value="1"/>
</dbReference>
<comment type="similarity">
    <text evidence="1">Belongs to the sigma-70 factor family. ECF subfamily.</text>
</comment>
<organism evidence="8 9">
    <name type="scientific">Actinocorallia herbida</name>
    <dbReference type="NCBI Taxonomy" id="58109"/>
    <lineage>
        <taxon>Bacteria</taxon>
        <taxon>Bacillati</taxon>
        <taxon>Actinomycetota</taxon>
        <taxon>Actinomycetes</taxon>
        <taxon>Streptosporangiales</taxon>
        <taxon>Thermomonosporaceae</taxon>
        <taxon>Actinocorallia</taxon>
    </lineage>
</organism>
<evidence type="ECO:0000256" key="2">
    <source>
        <dbReference type="ARBA" id="ARBA00011344"/>
    </source>
</evidence>
<proteinExistence type="inferred from homology"/>
<dbReference type="InterPro" id="IPR013249">
    <property type="entry name" value="RNA_pol_sigma70_r4_t2"/>
</dbReference>
<dbReference type="Gene3D" id="1.10.1740.10">
    <property type="match status" value="1"/>
</dbReference>
<reference evidence="8 9" key="1">
    <citation type="submission" date="2018-11" db="EMBL/GenBank/DDBJ databases">
        <title>Sequencing the genomes of 1000 actinobacteria strains.</title>
        <authorList>
            <person name="Klenk H.-P."/>
        </authorList>
    </citation>
    <scope>NUCLEOTIDE SEQUENCE [LARGE SCALE GENOMIC DNA]</scope>
    <source>
        <strain evidence="8 9">DSM 44254</strain>
    </source>
</reference>
<dbReference type="SUPFAM" id="SSF54427">
    <property type="entry name" value="NTF2-like"/>
    <property type="match status" value="1"/>
</dbReference>
<sequence>MDGFEAQRPRLMGLAYRMLGRVADAEDVVQEAWLRWAQADRANVADPEAFLVRTTTRLAIDRLRRVRARREVYPGEWLPEPILTATDDAADQVVRTESVTMAVLVVLERLSPLERAVFVLREVFEEPYPAIAEALGKAEPAVRQLAARARAHVRDGRPRYEVDRERWGAAAGQFFHACATGDMDALLATLSPDVSLTGDGGGRTPNALRVVRGPAKAARLLMGIFHGPAMRHFLARLGLADAEPGILFADANGRPAAVLTMDGRPVGFLQPTIVDGLVHDVYVITNPAKMAGLMSQEEGPLRP</sequence>
<dbReference type="InterPro" id="IPR052704">
    <property type="entry name" value="ECF_Sigma-70_Domain"/>
</dbReference>
<keyword evidence="4" id="KW-0731">Sigma factor</keyword>
<evidence type="ECO:0000259" key="7">
    <source>
        <dbReference type="Pfam" id="PF08281"/>
    </source>
</evidence>
<comment type="caution">
    <text evidence="8">The sequence shown here is derived from an EMBL/GenBank/DDBJ whole genome shotgun (WGS) entry which is preliminary data.</text>
</comment>
<accession>A0A3N1CUD8</accession>
<dbReference type="InterPro" id="IPR007627">
    <property type="entry name" value="RNA_pol_sigma70_r2"/>
</dbReference>
<dbReference type="PANTHER" id="PTHR30173:SF36">
    <property type="entry name" value="ECF RNA POLYMERASE SIGMA FACTOR SIGJ"/>
    <property type="match status" value="1"/>
</dbReference>
<dbReference type="InterPro" id="IPR036388">
    <property type="entry name" value="WH-like_DNA-bd_sf"/>
</dbReference>
<evidence type="ECO:0000313" key="8">
    <source>
        <dbReference type="EMBL" id="ROO84920.1"/>
    </source>
</evidence>
<gene>
    <name evidence="8" type="ORF">EDD29_2452</name>
</gene>
<keyword evidence="3" id="KW-0805">Transcription regulation</keyword>
<dbReference type="Gene3D" id="3.10.450.50">
    <property type="match status" value="1"/>
</dbReference>
<dbReference type="RefSeq" id="WP_246052735.1">
    <property type="nucleotide sequence ID" value="NZ_RJKE01000001.1"/>
</dbReference>
<dbReference type="NCBIfam" id="TIGR02937">
    <property type="entry name" value="sigma70-ECF"/>
    <property type="match status" value="1"/>
</dbReference>
<protein>
    <submittedName>
        <fullName evidence="8">RNA polymerase sigma-70 factor (ECF subfamily)</fullName>
    </submittedName>
</protein>
<dbReference type="GO" id="GO:0006352">
    <property type="term" value="P:DNA-templated transcription initiation"/>
    <property type="evidence" value="ECO:0007669"/>
    <property type="project" value="InterPro"/>
</dbReference>
<dbReference type="InterPro" id="IPR013324">
    <property type="entry name" value="RNA_pol_sigma_r3/r4-like"/>
</dbReference>
<dbReference type="EMBL" id="RJKE01000001">
    <property type="protein sequence ID" value="ROO84920.1"/>
    <property type="molecule type" value="Genomic_DNA"/>
</dbReference>
<dbReference type="SUPFAM" id="SSF88659">
    <property type="entry name" value="Sigma3 and sigma4 domains of RNA polymerase sigma factors"/>
    <property type="match status" value="1"/>
</dbReference>
<comment type="subunit">
    <text evidence="2">Interacts transiently with the RNA polymerase catalytic core formed by RpoA, RpoB, RpoC and RpoZ (2 alpha, 1 beta, 1 beta' and 1 omega subunit) to form the RNA polymerase holoenzyme that can initiate transcription.</text>
</comment>
<dbReference type="GO" id="GO:0016987">
    <property type="term" value="F:sigma factor activity"/>
    <property type="evidence" value="ECO:0007669"/>
    <property type="project" value="UniProtKB-KW"/>
</dbReference>
<feature type="domain" description="RNA polymerase sigma-70 region 2" evidence="6">
    <location>
        <begin position="5"/>
        <end position="67"/>
    </location>
</feature>
<evidence type="ECO:0000259" key="6">
    <source>
        <dbReference type="Pfam" id="PF04542"/>
    </source>
</evidence>
<evidence type="ECO:0000256" key="1">
    <source>
        <dbReference type="ARBA" id="ARBA00010641"/>
    </source>
</evidence>
<evidence type="ECO:0000256" key="4">
    <source>
        <dbReference type="ARBA" id="ARBA00023082"/>
    </source>
</evidence>
<evidence type="ECO:0000256" key="3">
    <source>
        <dbReference type="ARBA" id="ARBA00023015"/>
    </source>
</evidence>
<name>A0A3N1CUD8_9ACTN</name>
<dbReference type="InterPro" id="IPR014284">
    <property type="entry name" value="RNA_pol_sigma-70_dom"/>
</dbReference>
<dbReference type="PANTHER" id="PTHR30173">
    <property type="entry name" value="SIGMA 19 FACTOR"/>
    <property type="match status" value="1"/>
</dbReference>
<keyword evidence="9" id="KW-1185">Reference proteome</keyword>
<evidence type="ECO:0000256" key="5">
    <source>
        <dbReference type="ARBA" id="ARBA00023163"/>
    </source>
</evidence>
<dbReference type="InterPro" id="IPR013325">
    <property type="entry name" value="RNA_pol_sigma_r2"/>
</dbReference>
<dbReference type="Pfam" id="PF04542">
    <property type="entry name" value="Sigma70_r2"/>
    <property type="match status" value="1"/>
</dbReference>
<dbReference type="GO" id="GO:0003677">
    <property type="term" value="F:DNA binding"/>
    <property type="evidence" value="ECO:0007669"/>
    <property type="project" value="InterPro"/>
</dbReference>
<dbReference type="NCBIfam" id="NF007214">
    <property type="entry name" value="PRK09636.1"/>
    <property type="match status" value="1"/>
</dbReference>
<dbReference type="Gene3D" id="1.10.10.10">
    <property type="entry name" value="Winged helix-like DNA-binding domain superfamily/Winged helix DNA-binding domain"/>
    <property type="match status" value="1"/>
</dbReference>
<dbReference type="InterPro" id="IPR032710">
    <property type="entry name" value="NTF2-like_dom_sf"/>
</dbReference>